<dbReference type="Pfam" id="PF14344">
    <property type="entry name" value="DUF4397"/>
    <property type="match status" value="1"/>
</dbReference>
<proteinExistence type="predicted"/>
<evidence type="ECO:0000313" key="3">
    <source>
        <dbReference type="Proteomes" id="UP000243250"/>
    </source>
</evidence>
<gene>
    <name evidence="2" type="ORF">SAMN04488124_1927</name>
</gene>
<feature type="domain" description="DUF4397" evidence="1">
    <location>
        <begin position="6"/>
        <end position="122"/>
    </location>
</feature>
<sequence length="211" mass="21802">MAKKTLLRFGHCVPNAPAVDVWDGDETVLSGVSFGTVSGYLELASGIHSFAVTPVDGTRADALSTAELDLRADRAYTLTVAGMLDTLTPMVYEDAPPGESIPAASCDVRLLHCSPNAPTLSLAVKGGPTVVEGVSFEDETTYERVDAGTYDLELRAVDSDDVLATLSGVDLAGGTARSMVVMDLVAGLRVEAVTDVGTPASTVADGRAAAR</sequence>
<dbReference type="RefSeq" id="WP_089879878.1">
    <property type="nucleotide sequence ID" value="NZ_FOYS01000003.1"/>
</dbReference>
<dbReference type="InterPro" id="IPR025510">
    <property type="entry name" value="DUF4397"/>
</dbReference>
<dbReference type="EMBL" id="FOYS01000003">
    <property type="protein sequence ID" value="SFR50863.1"/>
    <property type="molecule type" value="Genomic_DNA"/>
</dbReference>
<evidence type="ECO:0000259" key="1">
    <source>
        <dbReference type="Pfam" id="PF14344"/>
    </source>
</evidence>
<organism evidence="2 3">
    <name type="scientific">Halogeometricum limi</name>
    <dbReference type="NCBI Taxonomy" id="555875"/>
    <lineage>
        <taxon>Archaea</taxon>
        <taxon>Methanobacteriati</taxon>
        <taxon>Methanobacteriota</taxon>
        <taxon>Stenosarchaea group</taxon>
        <taxon>Halobacteria</taxon>
        <taxon>Halobacteriales</taxon>
        <taxon>Haloferacaceae</taxon>
        <taxon>Halogeometricum</taxon>
    </lineage>
</organism>
<name>A0A1I6H8L7_9EURY</name>
<evidence type="ECO:0000313" key="2">
    <source>
        <dbReference type="EMBL" id="SFR50863.1"/>
    </source>
</evidence>
<dbReference type="OrthoDB" id="187327at2157"/>
<reference evidence="3" key="1">
    <citation type="submission" date="2016-10" db="EMBL/GenBank/DDBJ databases">
        <authorList>
            <person name="Varghese N."/>
            <person name="Submissions S."/>
        </authorList>
    </citation>
    <scope>NUCLEOTIDE SEQUENCE [LARGE SCALE GENOMIC DNA]</scope>
    <source>
        <strain evidence="3">CGMCC 1.8711</strain>
    </source>
</reference>
<dbReference type="Proteomes" id="UP000243250">
    <property type="component" value="Unassembled WGS sequence"/>
</dbReference>
<protein>
    <recommendedName>
        <fullName evidence="1">DUF4397 domain-containing protein</fullName>
    </recommendedName>
</protein>
<keyword evidence="3" id="KW-1185">Reference proteome</keyword>
<accession>A0A1I6H8L7</accession>
<dbReference type="STRING" id="555875.SAMN04488124_1927"/>
<dbReference type="AlphaFoldDB" id="A0A1I6H8L7"/>